<comment type="caution">
    <text evidence="6">The sequence shown here is derived from an EMBL/GenBank/DDBJ whole genome shotgun (WGS) entry which is preliminary data.</text>
</comment>
<dbReference type="SUPFAM" id="SSF47413">
    <property type="entry name" value="lambda repressor-like DNA-binding domains"/>
    <property type="match status" value="1"/>
</dbReference>
<name>A0A4Q2R701_9HYPH</name>
<dbReference type="SMART" id="SM00354">
    <property type="entry name" value="HTH_LACI"/>
    <property type="match status" value="1"/>
</dbReference>
<evidence type="ECO:0000313" key="6">
    <source>
        <dbReference type="EMBL" id="RYB01459.1"/>
    </source>
</evidence>
<protein>
    <submittedName>
        <fullName evidence="6">LacI family transcriptional regulator</fullName>
    </submittedName>
</protein>
<evidence type="ECO:0000256" key="1">
    <source>
        <dbReference type="ARBA" id="ARBA00023015"/>
    </source>
</evidence>
<evidence type="ECO:0000313" key="7">
    <source>
        <dbReference type="Proteomes" id="UP000289411"/>
    </source>
</evidence>
<evidence type="ECO:0000256" key="3">
    <source>
        <dbReference type="ARBA" id="ARBA00023163"/>
    </source>
</evidence>
<keyword evidence="7" id="KW-1185">Reference proteome</keyword>
<evidence type="ECO:0000256" key="2">
    <source>
        <dbReference type="ARBA" id="ARBA00023125"/>
    </source>
</evidence>
<feature type="domain" description="HTH lacI-type" evidence="5">
    <location>
        <begin position="8"/>
        <end position="62"/>
    </location>
</feature>
<reference evidence="6 7" key="1">
    <citation type="submission" date="2018-09" db="EMBL/GenBank/DDBJ databases">
        <authorList>
            <person name="Grouzdev D.S."/>
            <person name="Krutkina M.S."/>
        </authorList>
    </citation>
    <scope>NUCLEOTIDE SEQUENCE [LARGE SCALE GENOMIC DNA]</scope>
    <source>
        <strain evidence="6 7">RmlP001</strain>
    </source>
</reference>
<dbReference type="CDD" id="cd01392">
    <property type="entry name" value="HTH_LacI"/>
    <property type="match status" value="1"/>
</dbReference>
<dbReference type="PROSITE" id="PS50932">
    <property type="entry name" value="HTH_LACI_2"/>
    <property type="match status" value="1"/>
</dbReference>
<dbReference type="Pfam" id="PF00356">
    <property type="entry name" value="LacI"/>
    <property type="match status" value="1"/>
</dbReference>
<proteinExistence type="predicted"/>
<evidence type="ECO:0000259" key="5">
    <source>
        <dbReference type="PROSITE" id="PS50932"/>
    </source>
</evidence>
<gene>
    <name evidence="6" type="ORF">D3272_25945</name>
</gene>
<dbReference type="GO" id="GO:0000976">
    <property type="term" value="F:transcription cis-regulatory region binding"/>
    <property type="evidence" value="ECO:0007669"/>
    <property type="project" value="TreeGrafter"/>
</dbReference>
<keyword evidence="3" id="KW-0804">Transcription</keyword>
<dbReference type="PANTHER" id="PTHR30146:SF138">
    <property type="entry name" value="TRANSCRIPTIONAL REGULATORY PROTEIN"/>
    <property type="match status" value="1"/>
</dbReference>
<dbReference type="OrthoDB" id="7170131at2"/>
<keyword evidence="1" id="KW-0805">Transcription regulation</keyword>
<dbReference type="CDD" id="cd06281">
    <property type="entry name" value="PBP1_LacI-like"/>
    <property type="match status" value="1"/>
</dbReference>
<dbReference type="Proteomes" id="UP000289411">
    <property type="component" value="Unassembled WGS sequence"/>
</dbReference>
<dbReference type="InterPro" id="IPR000843">
    <property type="entry name" value="HTH_LacI"/>
</dbReference>
<dbReference type="PANTHER" id="PTHR30146">
    <property type="entry name" value="LACI-RELATED TRANSCRIPTIONAL REPRESSOR"/>
    <property type="match status" value="1"/>
</dbReference>
<sequence>MARGRDEVTIKDVARVAGLGLGTVSRVLNNKPHVNEKSRKRVLAAIEQLGYSPDLVARSMRAGESKTLAFVVRDFTGAILSALADAVQGEIDPLGFSLFVASSYHDPERELALIRRFKARRVDGLIIATSSEADPAVLSEFADGSMPLVLLDRELPEALDAVQVDHAGGAAQAVDHLVSLGHRRIALISGEPDVFPTTERVRGYREALARHGIRHRPALCRVGSFSVDFAYQQAFALLGSKQRPTAIVAGGTAMLPGVLRAAQELELVIPRDVSVVGGADGDLARYSTPPLTVVTWDYAELGRTAGRFLANRLEDPDGPRQRRLFPTRLVPRQSCAPPPDDP</sequence>
<dbReference type="Gene3D" id="1.10.260.40">
    <property type="entry name" value="lambda repressor-like DNA-binding domains"/>
    <property type="match status" value="1"/>
</dbReference>
<keyword evidence="2" id="KW-0238">DNA-binding</keyword>
<dbReference type="InterPro" id="IPR046335">
    <property type="entry name" value="LacI/GalR-like_sensor"/>
</dbReference>
<dbReference type="EMBL" id="QYBC01000039">
    <property type="protein sequence ID" value="RYB01459.1"/>
    <property type="molecule type" value="Genomic_DNA"/>
</dbReference>
<dbReference type="GO" id="GO:0003700">
    <property type="term" value="F:DNA-binding transcription factor activity"/>
    <property type="evidence" value="ECO:0007669"/>
    <property type="project" value="TreeGrafter"/>
</dbReference>
<evidence type="ECO:0000256" key="4">
    <source>
        <dbReference type="SAM" id="MobiDB-lite"/>
    </source>
</evidence>
<dbReference type="AlphaFoldDB" id="A0A4Q2R701"/>
<dbReference type="Gene3D" id="3.40.50.2300">
    <property type="match status" value="2"/>
</dbReference>
<dbReference type="InterPro" id="IPR028082">
    <property type="entry name" value="Peripla_BP_I"/>
</dbReference>
<dbReference type="InterPro" id="IPR010982">
    <property type="entry name" value="Lambda_DNA-bd_dom_sf"/>
</dbReference>
<reference evidence="6 7" key="2">
    <citation type="submission" date="2019-02" db="EMBL/GenBank/DDBJ databases">
        <title>'Lichenibacterium ramalinii' gen. nov. sp. nov., 'Lichenibacterium minor' gen. nov. sp. nov.</title>
        <authorList>
            <person name="Pankratov T."/>
        </authorList>
    </citation>
    <scope>NUCLEOTIDE SEQUENCE [LARGE SCALE GENOMIC DNA]</scope>
    <source>
        <strain evidence="6 7">RmlP001</strain>
    </source>
</reference>
<accession>A0A4Q2R701</accession>
<feature type="region of interest" description="Disordered" evidence="4">
    <location>
        <begin position="311"/>
        <end position="342"/>
    </location>
</feature>
<organism evidence="6 7">
    <name type="scientific">Lichenibacterium ramalinae</name>
    <dbReference type="NCBI Taxonomy" id="2316527"/>
    <lineage>
        <taxon>Bacteria</taxon>
        <taxon>Pseudomonadati</taxon>
        <taxon>Pseudomonadota</taxon>
        <taxon>Alphaproteobacteria</taxon>
        <taxon>Hyphomicrobiales</taxon>
        <taxon>Lichenihabitantaceae</taxon>
        <taxon>Lichenibacterium</taxon>
    </lineage>
</organism>
<dbReference type="Pfam" id="PF13377">
    <property type="entry name" value="Peripla_BP_3"/>
    <property type="match status" value="1"/>
</dbReference>
<dbReference type="SUPFAM" id="SSF53822">
    <property type="entry name" value="Periplasmic binding protein-like I"/>
    <property type="match status" value="1"/>
</dbReference>